<reference evidence="9" key="1">
    <citation type="submission" date="2012-09" db="EMBL/GenBank/DDBJ databases">
        <title>Metagenomic Characterization of a Microbial Community in Wastewater Detects High Levels of Antibiotic Resistance.</title>
        <authorList>
            <person name="Abrams M."/>
            <person name="Caldwell A."/>
            <person name="Vandaei E."/>
            <person name="Lee W."/>
            <person name="Perrott J."/>
            <person name="Khan S.Y."/>
            <person name="Ta J."/>
            <person name="Romero D."/>
            <person name="Nguyen V."/>
            <person name="Pourmand N."/>
            <person name="Ouverney C.C."/>
        </authorList>
    </citation>
    <scope>NUCLEOTIDE SEQUENCE</scope>
</reference>
<accession>L7VZD7</accession>
<evidence type="ECO:0000256" key="7">
    <source>
        <dbReference type="RuleBase" id="RU363032"/>
    </source>
</evidence>
<dbReference type="Pfam" id="PF00528">
    <property type="entry name" value="BPD_transp_1"/>
    <property type="match status" value="1"/>
</dbReference>
<name>L7VZD7_9BACT</name>
<feature type="transmembrane region" description="Helical" evidence="7">
    <location>
        <begin position="106"/>
        <end position="127"/>
    </location>
</feature>
<dbReference type="AlphaFoldDB" id="L7VZD7"/>
<evidence type="ECO:0000256" key="4">
    <source>
        <dbReference type="ARBA" id="ARBA00022692"/>
    </source>
</evidence>
<evidence type="ECO:0000259" key="8">
    <source>
        <dbReference type="PROSITE" id="PS50928"/>
    </source>
</evidence>
<keyword evidence="5 7" id="KW-1133">Transmembrane helix</keyword>
<evidence type="ECO:0000256" key="5">
    <source>
        <dbReference type="ARBA" id="ARBA00022989"/>
    </source>
</evidence>
<feature type="domain" description="ABC transmembrane type-1" evidence="8">
    <location>
        <begin position="100"/>
        <end position="307"/>
    </location>
</feature>
<evidence type="ECO:0000256" key="6">
    <source>
        <dbReference type="ARBA" id="ARBA00023136"/>
    </source>
</evidence>
<feature type="transmembrane region" description="Helical" evidence="7">
    <location>
        <begin position="9"/>
        <end position="30"/>
    </location>
</feature>
<protein>
    <submittedName>
        <fullName evidence="9">Peptide ABC transporter, permease protein</fullName>
    </submittedName>
</protein>
<feature type="transmembrane region" description="Helical" evidence="7">
    <location>
        <begin position="139"/>
        <end position="160"/>
    </location>
</feature>
<dbReference type="PANTHER" id="PTHR43163:SF6">
    <property type="entry name" value="DIPEPTIDE TRANSPORT SYSTEM PERMEASE PROTEIN DPPB-RELATED"/>
    <property type="match status" value="1"/>
</dbReference>
<dbReference type="InterPro" id="IPR045621">
    <property type="entry name" value="BPD_transp_1_N"/>
</dbReference>
<evidence type="ECO:0000256" key="2">
    <source>
        <dbReference type="ARBA" id="ARBA00022448"/>
    </source>
</evidence>
<keyword evidence="2 7" id="KW-0813">Transport</keyword>
<dbReference type="EMBL" id="JX649902">
    <property type="protein sequence ID" value="AGC72438.1"/>
    <property type="molecule type" value="Genomic_DNA"/>
</dbReference>
<dbReference type="InterPro" id="IPR035906">
    <property type="entry name" value="MetI-like_sf"/>
</dbReference>
<dbReference type="GO" id="GO:0005886">
    <property type="term" value="C:plasma membrane"/>
    <property type="evidence" value="ECO:0007669"/>
    <property type="project" value="UniProtKB-SubCell"/>
</dbReference>
<comment type="subcellular location">
    <subcellularLocation>
        <location evidence="1 7">Cell membrane</location>
        <topology evidence="1 7">Multi-pass membrane protein</topology>
    </subcellularLocation>
</comment>
<evidence type="ECO:0000313" key="9">
    <source>
        <dbReference type="EMBL" id="AGC72438.1"/>
    </source>
</evidence>
<dbReference type="PROSITE" id="PS50928">
    <property type="entry name" value="ABC_TM1"/>
    <property type="match status" value="1"/>
</dbReference>
<keyword evidence="3" id="KW-1003">Cell membrane</keyword>
<dbReference type="SUPFAM" id="SSF161098">
    <property type="entry name" value="MetI-like"/>
    <property type="match status" value="1"/>
</dbReference>
<feature type="transmembrane region" description="Helical" evidence="7">
    <location>
        <begin position="187"/>
        <end position="207"/>
    </location>
</feature>
<comment type="similarity">
    <text evidence="7">Belongs to the binding-protein-dependent transport system permease family.</text>
</comment>
<organism evidence="9">
    <name type="scientific">uncultured bacterium A1Q1_fos_493</name>
    <dbReference type="NCBI Taxonomy" id="1256577"/>
    <lineage>
        <taxon>Bacteria</taxon>
        <taxon>environmental samples</taxon>
    </lineage>
</organism>
<dbReference type="Pfam" id="PF19300">
    <property type="entry name" value="BPD_transp_1_N"/>
    <property type="match status" value="1"/>
</dbReference>
<dbReference type="Gene3D" id="1.10.3720.10">
    <property type="entry name" value="MetI-like"/>
    <property type="match status" value="1"/>
</dbReference>
<dbReference type="InterPro" id="IPR000515">
    <property type="entry name" value="MetI-like"/>
</dbReference>
<sequence>MGKYILRRLLIAIPVLWGITLITFTLANLMPGDYVDALIPPEQQKTVSPEYLAMLRRYYGLDQPITTRYLIWLRELVLHGNLGHSYRTGEPVLNDIMARLPATLELTLTAMLFSLVVGTTLGIISAIKQYSFLDHLLTFLGFTWVSTPSFVFALLTLYLFSLKIPIFPTGGQGPVGEEYSFWTHLRYLFLPAAVLGLEGLAGYMRFARSSLLDVLRKDYITVARAKGLPEKAVYLVHALRNALLPLITIVGLHLPGLIGGAFIIETIFVWPGMGRFGLLSISARNYPVIMAMNLIGSVLVLLANLLADIAYAVADPRIRYEE</sequence>
<dbReference type="PANTHER" id="PTHR43163">
    <property type="entry name" value="DIPEPTIDE TRANSPORT SYSTEM PERMEASE PROTEIN DPPB-RELATED"/>
    <property type="match status" value="1"/>
</dbReference>
<evidence type="ECO:0000256" key="3">
    <source>
        <dbReference type="ARBA" id="ARBA00022475"/>
    </source>
</evidence>
<feature type="transmembrane region" description="Helical" evidence="7">
    <location>
        <begin position="290"/>
        <end position="314"/>
    </location>
</feature>
<keyword evidence="6 7" id="KW-0472">Membrane</keyword>
<feature type="transmembrane region" description="Helical" evidence="7">
    <location>
        <begin position="243"/>
        <end position="270"/>
    </location>
</feature>
<dbReference type="CDD" id="cd06261">
    <property type="entry name" value="TM_PBP2"/>
    <property type="match status" value="1"/>
</dbReference>
<keyword evidence="4 7" id="KW-0812">Transmembrane</keyword>
<evidence type="ECO:0000256" key="1">
    <source>
        <dbReference type="ARBA" id="ARBA00004651"/>
    </source>
</evidence>
<dbReference type="GO" id="GO:0055085">
    <property type="term" value="P:transmembrane transport"/>
    <property type="evidence" value="ECO:0007669"/>
    <property type="project" value="InterPro"/>
</dbReference>
<proteinExistence type="inferred from homology"/>